<dbReference type="PROSITE" id="PS00039">
    <property type="entry name" value="DEAD_ATP_HELICASE"/>
    <property type="match status" value="1"/>
</dbReference>
<dbReference type="EC" id="3.6.4.13" evidence="1"/>
<evidence type="ECO:0000259" key="10">
    <source>
        <dbReference type="PROSITE" id="PS51194"/>
    </source>
</evidence>
<dbReference type="SUPFAM" id="SSF52540">
    <property type="entry name" value="P-loop containing nucleoside triphosphate hydrolases"/>
    <property type="match status" value="1"/>
</dbReference>
<dbReference type="Gene3D" id="3.40.50.300">
    <property type="entry name" value="P-loop containing nucleotide triphosphate hydrolases"/>
    <property type="match status" value="2"/>
</dbReference>
<accession>A0A1G4KFQ1</accession>
<evidence type="ECO:0000256" key="7">
    <source>
        <dbReference type="RuleBase" id="RU000492"/>
    </source>
</evidence>
<evidence type="ECO:0000256" key="2">
    <source>
        <dbReference type="ARBA" id="ARBA00022741"/>
    </source>
</evidence>
<keyword evidence="5 7" id="KW-0067">ATP-binding</keyword>
<feature type="compositionally biased region" description="Basic and acidic residues" evidence="8">
    <location>
        <begin position="50"/>
        <end position="72"/>
    </location>
</feature>
<dbReference type="CDD" id="cd18787">
    <property type="entry name" value="SF2_C_DEAD"/>
    <property type="match status" value="1"/>
</dbReference>
<dbReference type="InterPro" id="IPR011545">
    <property type="entry name" value="DEAD/DEAH_box_helicase_dom"/>
</dbReference>
<dbReference type="SMART" id="SM00490">
    <property type="entry name" value="HELICc"/>
    <property type="match status" value="1"/>
</dbReference>
<dbReference type="Proteomes" id="UP000191144">
    <property type="component" value="Chromosome H"/>
</dbReference>
<dbReference type="PROSITE" id="PS51194">
    <property type="entry name" value="HELICASE_CTER"/>
    <property type="match status" value="1"/>
</dbReference>
<dbReference type="InterPro" id="IPR014014">
    <property type="entry name" value="RNA_helicase_DEAD_Q_motif"/>
</dbReference>
<gene>
    <name evidence="12" type="ORF">LAME_0H09428G</name>
</gene>
<dbReference type="GO" id="GO:0003676">
    <property type="term" value="F:nucleic acid binding"/>
    <property type="evidence" value="ECO:0007669"/>
    <property type="project" value="InterPro"/>
</dbReference>
<dbReference type="GO" id="GO:0005524">
    <property type="term" value="F:ATP binding"/>
    <property type="evidence" value="ECO:0007669"/>
    <property type="project" value="UniProtKB-KW"/>
</dbReference>
<dbReference type="CDD" id="cd17945">
    <property type="entry name" value="DEADc_DDX23"/>
    <property type="match status" value="1"/>
</dbReference>
<dbReference type="AlphaFoldDB" id="A0A1G4KFQ1"/>
<protein>
    <recommendedName>
        <fullName evidence="1">RNA helicase</fullName>
        <ecNumber evidence="1">3.6.4.13</ecNumber>
    </recommendedName>
</protein>
<feature type="domain" description="Helicase C-terminal" evidence="10">
    <location>
        <begin position="394"/>
        <end position="561"/>
    </location>
</feature>
<keyword evidence="13" id="KW-1185">Reference proteome</keyword>
<evidence type="ECO:0000259" key="9">
    <source>
        <dbReference type="PROSITE" id="PS51192"/>
    </source>
</evidence>
<dbReference type="OrthoDB" id="196131at2759"/>
<dbReference type="InterPro" id="IPR027417">
    <property type="entry name" value="P-loop_NTPase"/>
</dbReference>
<feature type="compositionally biased region" description="Basic and acidic residues" evidence="8">
    <location>
        <begin position="81"/>
        <end position="91"/>
    </location>
</feature>
<name>A0A1G4KFQ1_9SACH</name>
<comment type="similarity">
    <text evidence="7">Belongs to the DEAD box helicase family.</text>
</comment>
<evidence type="ECO:0000256" key="6">
    <source>
        <dbReference type="PROSITE-ProRule" id="PRU00552"/>
    </source>
</evidence>
<sequence>MKRPVDINDLLGSKGEKTSNSVLKPPIFLSKKRRTEAATLQEPSLGSKATSEDVKRLSWRKNGSESAKELVGAEKSGVKSQPREMERKSRRRFQFDWKPEDDTTLGFAPLVSSKASKLLKTAQESTEDVYMGKHWAQKPLQDMTDRDWRILREDFHIETKGGTIRHPLRNWNETGLIPEDLAGIIQHELKYQEPTPIQRITIPNAVSGRDFLGVAATGSGKTLAFLIPSLCQLSNMPPLNDITKLDGPAILILVPTRELAQQIESEAQKVLQHWSRPTSVTSIVGGHSIEEISYSLQGGCDILVATPGRLIDCLESHMLILNNVTTLVLDEADRMIDLGFEDQVTTILSRAETKRKRQTMMFTATMSSSIERIANGYLNQPAHVRVGSPNTKAQIKQVIDYVPSEEQRFKMLTKDILSRFRAPIMIFINYKRTADWLVTKFASETRFKVTTLHGSKSQEQREHSLSLLRSGKADIMIATDVAGRGIDIPNVSLVVNYQMSKTFENYIHRIGRTGRAGKSGNSITFLSDDDDVKTVEELCKYVKATDGEKINEIKSSVRQKFNVGQNHMKPILF</sequence>
<proteinExistence type="inferred from homology"/>
<dbReference type="GO" id="GO:0003724">
    <property type="term" value="F:RNA helicase activity"/>
    <property type="evidence" value="ECO:0007669"/>
    <property type="project" value="UniProtKB-EC"/>
</dbReference>
<dbReference type="EMBL" id="LT598480">
    <property type="protein sequence ID" value="SCV03314.1"/>
    <property type="molecule type" value="Genomic_DNA"/>
</dbReference>
<dbReference type="PROSITE" id="PS51192">
    <property type="entry name" value="HELICASE_ATP_BIND_1"/>
    <property type="match status" value="1"/>
</dbReference>
<dbReference type="InterPro" id="IPR000629">
    <property type="entry name" value="RNA-helicase_DEAD-box_CS"/>
</dbReference>
<evidence type="ECO:0000256" key="3">
    <source>
        <dbReference type="ARBA" id="ARBA00022801"/>
    </source>
</evidence>
<keyword evidence="3 7" id="KW-0378">Hydrolase</keyword>
<organism evidence="12 13">
    <name type="scientific">Lachancea meyersii CBS 8951</name>
    <dbReference type="NCBI Taxonomy" id="1266667"/>
    <lineage>
        <taxon>Eukaryota</taxon>
        <taxon>Fungi</taxon>
        <taxon>Dikarya</taxon>
        <taxon>Ascomycota</taxon>
        <taxon>Saccharomycotina</taxon>
        <taxon>Saccharomycetes</taxon>
        <taxon>Saccharomycetales</taxon>
        <taxon>Saccharomycetaceae</taxon>
        <taxon>Lachancea</taxon>
    </lineage>
</organism>
<evidence type="ECO:0000256" key="4">
    <source>
        <dbReference type="ARBA" id="ARBA00022806"/>
    </source>
</evidence>
<dbReference type="Pfam" id="PF00271">
    <property type="entry name" value="Helicase_C"/>
    <property type="match status" value="1"/>
</dbReference>
<evidence type="ECO:0000256" key="5">
    <source>
        <dbReference type="ARBA" id="ARBA00022840"/>
    </source>
</evidence>
<evidence type="ECO:0000256" key="8">
    <source>
        <dbReference type="SAM" id="MobiDB-lite"/>
    </source>
</evidence>
<evidence type="ECO:0000313" key="12">
    <source>
        <dbReference type="EMBL" id="SCV03314.1"/>
    </source>
</evidence>
<keyword evidence="4 7" id="KW-0347">Helicase</keyword>
<reference evidence="13" key="1">
    <citation type="submission" date="2016-03" db="EMBL/GenBank/DDBJ databases">
        <authorList>
            <person name="Devillers Hugo."/>
        </authorList>
    </citation>
    <scope>NUCLEOTIDE SEQUENCE [LARGE SCALE GENOMIC DNA]</scope>
</reference>
<evidence type="ECO:0000256" key="1">
    <source>
        <dbReference type="ARBA" id="ARBA00012552"/>
    </source>
</evidence>
<dbReference type="InterPro" id="IPR014001">
    <property type="entry name" value="Helicase_ATP-bd"/>
</dbReference>
<dbReference type="PROSITE" id="PS51195">
    <property type="entry name" value="Q_MOTIF"/>
    <property type="match status" value="1"/>
</dbReference>
<feature type="domain" description="DEAD-box RNA helicase Q" evidence="11">
    <location>
        <begin position="169"/>
        <end position="199"/>
    </location>
</feature>
<feature type="short sequence motif" description="Q motif" evidence="6">
    <location>
        <begin position="169"/>
        <end position="199"/>
    </location>
</feature>
<dbReference type="InterPro" id="IPR001650">
    <property type="entry name" value="Helicase_C-like"/>
</dbReference>
<feature type="region of interest" description="Disordered" evidence="8">
    <location>
        <begin position="1"/>
        <end position="91"/>
    </location>
</feature>
<dbReference type="SMART" id="SM00487">
    <property type="entry name" value="DEXDc"/>
    <property type="match status" value="1"/>
</dbReference>
<dbReference type="PANTHER" id="PTHR47958">
    <property type="entry name" value="ATP-DEPENDENT RNA HELICASE DBP3"/>
    <property type="match status" value="1"/>
</dbReference>
<keyword evidence="2 7" id="KW-0547">Nucleotide-binding</keyword>
<evidence type="ECO:0000313" key="13">
    <source>
        <dbReference type="Proteomes" id="UP000191144"/>
    </source>
</evidence>
<evidence type="ECO:0000259" key="11">
    <source>
        <dbReference type="PROSITE" id="PS51195"/>
    </source>
</evidence>
<feature type="domain" description="Helicase ATP-binding" evidence="9">
    <location>
        <begin position="202"/>
        <end position="384"/>
    </location>
</feature>
<dbReference type="Pfam" id="PF00270">
    <property type="entry name" value="DEAD"/>
    <property type="match status" value="1"/>
</dbReference>
<dbReference type="GO" id="GO:0016787">
    <property type="term" value="F:hydrolase activity"/>
    <property type="evidence" value="ECO:0007669"/>
    <property type="project" value="UniProtKB-KW"/>
</dbReference>